<reference evidence="7 8" key="1">
    <citation type="submission" date="2017-11" db="EMBL/GenBank/DDBJ databases">
        <title>Genomic Encyclopedia of Archaeal and Bacterial Type Strains, Phase II (KMG-II): From Individual Species to Whole Genera.</title>
        <authorList>
            <person name="Goeker M."/>
        </authorList>
    </citation>
    <scope>NUCLEOTIDE SEQUENCE [LARGE SCALE GENOMIC DNA]</scope>
    <source>
        <strain evidence="7 8">DSM 25478</strain>
    </source>
</reference>
<keyword evidence="2" id="KW-0378">Hydrolase</keyword>
<dbReference type="PIRSF" id="PIRSF001227">
    <property type="entry name" value="Pen_acylase"/>
    <property type="match status" value="1"/>
</dbReference>
<evidence type="ECO:0000313" key="7">
    <source>
        <dbReference type="EMBL" id="PJJ74279.1"/>
    </source>
</evidence>
<feature type="compositionally biased region" description="Low complexity" evidence="6">
    <location>
        <begin position="806"/>
        <end position="828"/>
    </location>
</feature>
<keyword evidence="5" id="KW-0479">Metal-binding</keyword>
<dbReference type="PANTHER" id="PTHR34218">
    <property type="entry name" value="PEPTIDASE S45 PENICILLIN AMIDASE"/>
    <property type="match status" value="1"/>
</dbReference>
<feature type="active site" description="Nucleophile" evidence="4">
    <location>
        <position position="186"/>
    </location>
</feature>
<feature type="compositionally biased region" description="Acidic residues" evidence="6">
    <location>
        <begin position="668"/>
        <end position="684"/>
    </location>
</feature>
<feature type="compositionally biased region" description="Gly residues" evidence="6">
    <location>
        <begin position="658"/>
        <end position="667"/>
    </location>
</feature>
<sequence>MTHRWRTWRDAHGVPHLRAPDELTLAEAQGYVTARDRGWQIEVDRWRSEARLAAHLGETALDWDVLATHLRLDETARRVYAALADPERTWVEAYARGVNAGLADGGRDTPEHRTLETLPGPTPDPAPWQPWTPIGVLLVAHVLFNDFPHQLWRDHVVRTLAPHHPDVPATALADLFAADGGPGPGSNAWALAGARTATGHPLLAGDPHRVLELPGTYQQVRLACDAYDVLGLALPGVPGVAHFAHAGSVAWGITNAVAHQVTVTHEHLREHTDGTREAHGPHGWEPAPTETVHLTVRTVDGVRTHPVRRSTTPRGVVLPVTPVPDPTETEPVAAEQHAYALDLPGHRTHDLGIASMRTLLYATTAHDVATALAGWVEPVNRVLVADDTGAVLRLTAGFVPDVPPAHGHLPQAPDGDPVPGRRVLPAPVVVTDVAVDANERPDVAYGHAYAAPHRARRVRALLDEVPGTPEGQQQVHADTFLASVAGLLALLPPADDPHLGAGARTVLRELRAWDARMDAGSRVAATYARWRSHLVRRVAGHSALAPLRAEHGLSPELAPWFDVTARVGDAIEHLTRGGTAAALGVDGRALARAALDDLVAEDARDDGTTTAGTTTAVMAAAGTESLATEPAGATWGESHTLVPVHAFLGVPGAQVPGLGDGRTGGTGTDDDLAGDDGAGDDGAGDDGAGGASRLSGDTDCVCSTVSTPGASDLCWRGPAARWVWDLGDRDASRWGVPFGAAGDARSPHFADQHAHWLAGRTVRVETRWERLVRDESCDGPPARRSPAPPQHADATAPKAPKGTNGPTTATIPTTATTATTPTTSAEDR</sequence>
<evidence type="ECO:0000256" key="5">
    <source>
        <dbReference type="PIRSR" id="PIRSR001227-2"/>
    </source>
</evidence>
<dbReference type="PANTHER" id="PTHR34218:SF4">
    <property type="entry name" value="ACYL-HOMOSERINE LACTONE ACYLASE QUIP"/>
    <property type="match status" value="1"/>
</dbReference>
<dbReference type="InterPro" id="IPR043147">
    <property type="entry name" value="Penicillin_amidase_A-knob"/>
</dbReference>
<comment type="caution">
    <text evidence="7">The sequence shown here is derived from an EMBL/GenBank/DDBJ whole genome shotgun (WGS) entry which is preliminary data.</text>
</comment>
<dbReference type="InterPro" id="IPR043146">
    <property type="entry name" value="Penicillin_amidase_N_B-knob"/>
</dbReference>
<dbReference type="Proteomes" id="UP000231693">
    <property type="component" value="Unassembled WGS sequence"/>
</dbReference>
<keyword evidence="8" id="KW-1185">Reference proteome</keyword>
<dbReference type="Gene3D" id="2.30.120.10">
    <property type="match status" value="1"/>
</dbReference>
<evidence type="ECO:0000256" key="1">
    <source>
        <dbReference type="ARBA" id="ARBA00006586"/>
    </source>
</evidence>
<dbReference type="OrthoDB" id="9759796at2"/>
<feature type="binding site" evidence="5">
    <location>
        <position position="261"/>
    </location>
    <ligand>
        <name>Ca(2+)</name>
        <dbReference type="ChEBI" id="CHEBI:29108"/>
    </ligand>
</feature>
<keyword evidence="5" id="KW-0106">Calcium</keyword>
<dbReference type="GO" id="GO:0016811">
    <property type="term" value="F:hydrolase activity, acting on carbon-nitrogen (but not peptide) bonds, in linear amides"/>
    <property type="evidence" value="ECO:0007669"/>
    <property type="project" value="InterPro"/>
</dbReference>
<dbReference type="Gene3D" id="1.10.439.10">
    <property type="entry name" value="Penicillin Amidohydrolase, domain 1"/>
    <property type="match status" value="1"/>
</dbReference>
<dbReference type="GO" id="GO:0046872">
    <property type="term" value="F:metal ion binding"/>
    <property type="evidence" value="ECO:0007669"/>
    <property type="project" value="UniProtKB-KW"/>
</dbReference>
<name>A0A2M9CQW0_9CELL</name>
<evidence type="ECO:0000256" key="4">
    <source>
        <dbReference type="PIRSR" id="PIRSR001227-1"/>
    </source>
</evidence>
<dbReference type="AlphaFoldDB" id="A0A2M9CQW0"/>
<keyword evidence="3" id="KW-0865">Zymogen</keyword>
<accession>A0A2M9CQW0</accession>
<feature type="region of interest" description="Disordered" evidence="6">
    <location>
        <begin position="306"/>
        <end position="328"/>
    </location>
</feature>
<dbReference type="RefSeq" id="WP_157802572.1">
    <property type="nucleotide sequence ID" value="NZ_BOOX01000006.1"/>
</dbReference>
<feature type="region of interest" description="Disordered" evidence="6">
    <location>
        <begin position="775"/>
        <end position="828"/>
    </location>
</feature>
<evidence type="ECO:0000256" key="6">
    <source>
        <dbReference type="SAM" id="MobiDB-lite"/>
    </source>
</evidence>
<evidence type="ECO:0000256" key="2">
    <source>
        <dbReference type="ARBA" id="ARBA00022801"/>
    </source>
</evidence>
<dbReference type="InterPro" id="IPR002692">
    <property type="entry name" value="S45"/>
</dbReference>
<organism evidence="7 8">
    <name type="scientific">Sediminihabitans luteus</name>
    <dbReference type="NCBI Taxonomy" id="1138585"/>
    <lineage>
        <taxon>Bacteria</taxon>
        <taxon>Bacillati</taxon>
        <taxon>Actinomycetota</taxon>
        <taxon>Actinomycetes</taxon>
        <taxon>Micrococcales</taxon>
        <taxon>Cellulomonadaceae</taxon>
        <taxon>Sediminihabitans</taxon>
    </lineage>
</organism>
<dbReference type="Gene3D" id="1.10.1400.10">
    <property type="match status" value="1"/>
</dbReference>
<protein>
    <submittedName>
        <fullName evidence="7">Penicillin amidase</fullName>
    </submittedName>
</protein>
<proteinExistence type="inferred from homology"/>
<dbReference type="SUPFAM" id="SSF56235">
    <property type="entry name" value="N-terminal nucleophile aminohydrolases (Ntn hydrolases)"/>
    <property type="match status" value="1"/>
</dbReference>
<dbReference type="InterPro" id="IPR014395">
    <property type="entry name" value="Pen/GL7ACA/AHL_acylase"/>
</dbReference>
<evidence type="ECO:0000313" key="8">
    <source>
        <dbReference type="Proteomes" id="UP000231693"/>
    </source>
</evidence>
<dbReference type="Pfam" id="PF01804">
    <property type="entry name" value="Penicil_amidase"/>
    <property type="match status" value="1"/>
</dbReference>
<dbReference type="InterPro" id="IPR029055">
    <property type="entry name" value="Ntn_hydrolases_N"/>
</dbReference>
<dbReference type="Gene3D" id="3.60.20.10">
    <property type="entry name" value="Glutamine Phosphoribosylpyrophosphate, subunit 1, domain 1"/>
    <property type="match status" value="1"/>
</dbReference>
<dbReference type="InterPro" id="IPR023343">
    <property type="entry name" value="Penicillin_amidase_dom1"/>
</dbReference>
<gene>
    <name evidence="7" type="ORF">CLV28_1773</name>
</gene>
<dbReference type="GO" id="GO:0017000">
    <property type="term" value="P:antibiotic biosynthetic process"/>
    <property type="evidence" value="ECO:0007669"/>
    <property type="project" value="InterPro"/>
</dbReference>
<feature type="region of interest" description="Disordered" evidence="6">
    <location>
        <begin position="653"/>
        <end position="698"/>
    </location>
</feature>
<evidence type="ECO:0000256" key="3">
    <source>
        <dbReference type="ARBA" id="ARBA00023145"/>
    </source>
</evidence>
<comment type="similarity">
    <text evidence="1">Belongs to the peptidase S45 family.</text>
</comment>
<comment type="cofactor">
    <cofactor evidence="5">
        <name>Ca(2+)</name>
        <dbReference type="ChEBI" id="CHEBI:29108"/>
    </cofactor>
    <text evidence="5">Binds 1 Ca(2+) ion per dimer.</text>
</comment>
<dbReference type="EMBL" id="PGFE01000002">
    <property type="protein sequence ID" value="PJJ74279.1"/>
    <property type="molecule type" value="Genomic_DNA"/>
</dbReference>